<sequence length="80" mass="9435">MVDLKKKNLSILSLPGVTIYLVIKNRYKGIKNMKEKYYNISKLHFKIYILINDCNVIVLNWNNISSQTPTSWEIVKTFEL</sequence>
<evidence type="ECO:0000313" key="1">
    <source>
        <dbReference type="EMBL" id="RNA18864.1"/>
    </source>
</evidence>
<proteinExistence type="predicted"/>
<keyword evidence="2" id="KW-1185">Reference proteome</keyword>
<reference evidence="1 2" key="1">
    <citation type="journal article" date="2018" name="Sci. Rep.">
        <title>Genomic signatures of local adaptation to the degree of environmental predictability in rotifers.</title>
        <authorList>
            <person name="Franch-Gras L."/>
            <person name="Hahn C."/>
            <person name="Garcia-Roger E.M."/>
            <person name="Carmona M.J."/>
            <person name="Serra M."/>
            <person name="Gomez A."/>
        </authorList>
    </citation>
    <scope>NUCLEOTIDE SEQUENCE [LARGE SCALE GENOMIC DNA]</scope>
    <source>
        <strain evidence="1">HYR1</strain>
    </source>
</reference>
<gene>
    <name evidence="1" type="ORF">BpHYR1_014286</name>
</gene>
<protein>
    <submittedName>
        <fullName evidence="1">Uncharacterized protein</fullName>
    </submittedName>
</protein>
<dbReference type="EMBL" id="REGN01004161">
    <property type="protein sequence ID" value="RNA18864.1"/>
    <property type="molecule type" value="Genomic_DNA"/>
</dbReference>
<name>A0A3M7R649_BRAPC</name>
<comment type="caution">
    <text evidence="1">The sequence shown here is derived from an EMBL/GenBank/DDBJ whole genome shotgun (WGS) entry which is preliminary data.</text>
</comment>
<evidence type="ECO:0000313" key="2">
    <source>
        <dbReference type="Proteomes" id="UP000276133"/>
    </source>
</evidence>
<dbReference type="Proteomes" id="UP000276133">
    <property type="component" value="Unassembled WGS sequence"/>
</dbReference>
<accession>A0A3M7R649</accession>
<organism evidence="1 2">
    <name type="scientific">Brachionus plicatilis</name>
    <name type="common">Marine rotifer</name>
    <name type="synonym">Brachionus muelleri</name>
    <dbReference type="NCBI Taxonomy" id="10195"/>
    <lineage>
        <taxon>Eukaryota</taxon>
        <taxon>Metazoa</taxon>
        <taxon>Spiralia</taxon>
        <taxon>Gnathifera</taxon>
        <taxon>Rotifera</taxon>
        <taxon>Eurotatoria</taxon>
        <taxon>Monogononta</taxon>
        <taxon>Pseudotrocha</taxon>
        <taxon>Ploima</taxon>
        <taxon>Brachionidae</taxon>
        <taxon>Brachionus</taxon>
    </lineage>
</organism>
<dbReference type="AlphaFoldDB" id="A0A3M7R649"/>